<accession>A0A438KM42</accession>
<dbReference type="GO" id="GO:0016740">
    <property type="term" value="F:transferase activity"/>
    <property type="evidence" value="ECO:0007669"/>
    <property type="project" value="UniProtKB-KW"/>
</dbReference>
<dbReference type="EMBL" id="QGNW01000004">
    <property type="protein sequence ID" value="RVX22275.1"/>
    <property type="molecule type" value="Genomic_DNA"/>
</dbReference>
<keyword evidence="2" id="KW-0808">Transferase</keyword>
<comment type="caution">
    <text evidence="2">The sequence shown here is derived from an EMBL/GenBank/DDBJ whole genome shotgun (WGS) entry which is preliminary data.</text>
</comment>
<dbReference type="Pfam" id="PF02458">
    <property type="entry name" value="Transferase"/>
    <property type="match status" value="1"/>
</dbReference>
<dbReference type="PANTHER" id="PTHR31642">
    <property type="entry name" value="TRICHOTHECENE 3-O-ACETYLTRANSFERASE"/>
    <property type="match status" value="1"/>
</dbReference>
<protein>
    <submittedName>
        <fullName evidence="2">Omega-hydroxypalmitate O-feruloyl transferase</fullName>
    </submittedName>
</protein>
<sequence>MAFHGINQGSWKSFSPQSNLSLFRSLAGLYKSLANTALLTVTRFRCGGFSIGIVTNHGVLDGRSAVEMLQNLASICRGEGLKPQFVCNDRRCMRARNPPQIKYPHQEYYIHKLFPFDQEMLATLKEKTMNKYSTFEAIVAHLWRARTRAVFENPDDFSTVLFAVDIRSKLSPPLPHGFSGNAVITAFATAQVSHLVQKPFSFCVEMVKEAVDRVTDDYVKSAIDWLEVSKGIPATCNGNFYISAWRKLPFGELDFGFGKPIHGGP</sequence>
<evidence type="ECO:0000313" key="2">
    <source>
        <dbReference type="EMBL" id="RVX22275.1"/>
    </source>
</evidence>
<gene>
    <name evidence="2" type="primary">HHT1_9</name>
    <name evidence="2" type="ORF">CK203_001566</name>
</gene>
<evidence type="ECO:0000313" key="3">
    <source>
        <dbReference type="Proteomes" id="UP000288805"/>
    </source>
</evidence>
<dbReference type="AlphaFoldDB" id="A0A438KM42"/>
<evidence type="ECO:0000256" key="1">
    <source>
        <dbReference type="ARBA" id="ARBA00009861"/>
    </source>
</evidence>
<comment type="similarity">
    <text evidence="1">Belongs to the plant acyltransferase family.</text>
</comment>
<proteinExistence type="inferred from homology"/>
<dbReference type="PANTHER" id="PTHR31642:SF231">
    <property type="entry name" value="BAHD FAMILY ACYLTRANSFERASE, CLADE V"/>
    <property type="match status" value="1"/>
</dbReference>
<dbReference type="Gene3D" id="3.30.559.10">
    <property type="entry name" value="Chloramphenicol acetyltransferase-like domain"/>
    <property type="match status" value="2"/>
</dbReference>
<name>A0A438KM42_VITVI</name>
<reference evidence="2 3" key="1">
    <citation type="journal article" date="2018" name="PLoS Genet.">
        <title>Population sequencing reveals clonal diversity and ancestral inbreeding in the grapevine cultivar Chardonnay.</title>
        <authorList>
            <person name="Roach M.J."/>
            <person name="Johnson D.L."/>
            <person name="Bohlmann J."/>
            <person name="van Vuuren H.J."/>
            <person name="Jones S.J."/>
            <person name="Pretorius I.S."/>
            <person name="Schmidt S.A."/>
            <person name="Borneman A.R."/>
        </authorList>
    </citation>
    <scope>NUCLEOTIDE SEQUENCE [LARGE SCALE GENOMIC DNA]</scope>
    <source>
        <strain evidence="3">cv. Chardonnay</strain>
        <tissue evidence="2">Leaf</tissue>
    </source>
</reference>
<dbReference type="InterPro" id="IPR023213">
    <property type="entry name" value="CAT-like_dom_sf"/>
</dbReference>
<organism evidence="2 3">
    <name type="scientific">Vitis vinifera</name>
    <name type="common">Grape</name>
    <dbReference type="NCBI Taxonomy" id="29760"/>
    <lineage>
        <taxon>Eukaryota</taxon>
        <taxon>Viridiplantae</taxon>
        <taxon>Streptophyta</taxon>
        <taxon>Embryophyta</taxon>
        <taxon>Tracheophyta</taxon>
        <taxon>Spermatophyta</taxon>
        <taxon>Magnoliopsida</taxon>
        <taxon>eudicotyledons</taxon>
        <taxon>Gunneridae</taxon>
        <taxon>Pentapetalae</taxon>
        <taxon>rosids</taxon>
        <taxon>Vitales</taxon>
        <taxon>Vitaceae</taxon>
        <taxon>Viteae</taxon>
        <taxon>Vitis</taxon>
    </lineage>
</organism>
<dbReference type="Proteomes" id="UP000288805">
    <property type="component" value="Unassembled WGS sequence"/>
</dbReference>
<dbReference type="InterPro" id="IPR050317">
    <property type="entry name" value="Plant_Fungal_Acyltransferase"/>
</dbReference>